<protein>
    <submittedName>
        <fullName evidence="2">Uncharacterized protein</fullName>
    </submittedName>
</protein>
<dbReference type="EMBL" id="VSRR010147798">
    <property type="protein sequence ID" value="MPD05790.1"/>
    <property type="molecule type" value="Genomic_DNA"/>
</dbReference>
<dbReference type="Proteomes" id="UP000324222">
    <property type="component" value="Unassembled WGS sequence"/>
</dbReference>
<feature type="region of interest" description="Disordered" evidence="1">
    <location>
        <begin position="1"/>
        <end position="47"/>
    </location>
</feature>
<feature type="compositionally biased region" description="Gly residues" evidence="1">
    <location>
        <begin position="26"/>
        <end position="41"/>
    </location>
</feature>
<name>A0A5B7KF19_PORTR</name>
<evidence type="ECO:0000256" key="1">
    <source>
        <dbReference type="SAM" id="MobiDB-lite"/>
    </source>
</evidence>
<comment type="caution">
    <text evidence="2">The sequence shown here is derived from an EMBL/GenBank/DDBJ whole genome shotgun (WGS) entry which is preliminary data.</text>
</comment>
<keyword evidence="3" id="KW-1185">Reference proteome</keyword>
<dbReference type="AlphaFoldDB" id="A0A5B7KF19"/>
<gene>
    <name evidence="2" type="ORF">E2C01_101555</name>
</gene>
<proteinExistence type="predicted"/>
<evidence type="ECO:0000313" key="2">
    <source>
        <dbReference type="EMBL" id="MPD05790.1"/>
    </source>
</evidence>
<accession>A0A5B7KF19</accession>
<sequence length="47" mass="4556">MGEDSSDLPQYSDGDRGKSISLSDGSGSGGKSVGVSDGGGILLPLSL</sequence>
<reference evidence="2 3" key="1">
    <citation type="submission" date="2019-05" db="EMBL/GenBank/DDBJ databases">
        <title>Another draft genome of Portunus trituberculatus and its Hox gene families provides insights of decapod evolution.</title>
        <authorList>
            <person name="Jeong J.-H."/>
            <person name="Song I."/>
            <person name="Kim S."/>
            <person name="Choi T."/>
            <person name="Kim D."/>
            <person name="Ryu S."/>
            <person name="Kim W."/>
        </authorList>
    </citation>
    <scope>NUCLEOTIDE SEQUENCE [LARGE SCALE GENOMIC DNA]</scope>
    <source>
        <tissue evidence="2">Muscle</tissue>
    </source>
</reference>
<organism evidence="2 3">
    <name type="scientific">Portunus trituberculatus</name>
    <name type="common">Swimming crab</name>
    <name type="synonym">Neptunus trituberculatus</name>
    <dbReference type="NCBI Taxonomy" id="210409"/>
    <lineage>
        <taxon>Eukaryota</taxon>
        <taxon>Metazoa</taxon>
        <taxon>Ecdysozoa</taxon>
        <taxon>Arthropoda</taxon>
        <taxon>Crustacea</taxon>
        <taxon>Multicrustacea</taxon>
        <taxon>Malacostraca</taxon>
        <taxon>Eumalacostraca</taxon>
        <taxon>Eucarida</taxon>
        <taxon>Decapoda</taxon>
        <taxon>Pleocyemata</taxon>
        <taxon>Brachyura</taxon>
        <taxon>Eubrachyura</taxon>
        <taxon>Portunoidea</taxon>
        <taxon>Portunidae</taxon>
        <taxon>Portuninae</taxon>
        <taxon>Portunus</taxon>
    </lineage>
</organism>
<evidence type="ECO:0000313" key="3">
    <source>
        <dbReference type="Proteomes" id="UP000324222"/>
    </source>
</evidence>